<feature type="region of interest" description="Disordered" evidence="1">
    <location>
        <begin position="158"/>
        <end position="194"/>
    </location>
</feature>
<accession>A0AAD9Y0X0</accession>
<proteinExistence type="predicted"/>
<feature type="compositionally biased region" description="Polar residues" evidence="1">
    <location>
        <begin position="158"/>
        <end position="171"/>
    </location>
</feature>
<gene>
    <name evidence="4" type="ORF">CKAH01_09165</name>
</gene>
<keyword evidence="2" id="KW-1133">Transmembrane helix</keyword>
<evidence type="ECO:0000256" key="2">
    <source>
        <dbReference type="SAM" id="Phobius"/>
    </source>
</evidence>
<comment type="caution">
    <text evidence="4">The sequence shown here is derived from an EMBL/GenBank/DDBJ whole genome shotgun (WGS) entry which is preliminary data.</text>
</comment>
<evidence type="ECO:0000256" key="3">
    <source>
        <dbReference type="SAM" id="SignalP"/>
    </source>
</evidence>
<dbReference type="Proteomes" id="UP001281614">
    <property type="component" value="Unassembled WGS sequence"/>
</dbReference>
<evidence type="ECO:0000256" key="1">
    <source>
        <dbReference type="SAM" id="MobiDB-lite"/>
    </source>
</evidence>
<feature type="transmembrane region" description="Helical" evidence="2">
    <location>
        <begin position="204"/>
        <end position="227"/>
    </location>
</feature>
<dbReference type="AlphaFoldDB" id="A0AAD9Y0X0"/>
<evidence type="ECO:0000313" key="5">
    <source>
        <dbReference type="Proteomes" id="UP001281614"/>
    </source>
</evidence>
<reference evidence="4" key="1">
    <citation type="submission" date="2023-02" db="EMBL/GenBank/DDBJ databases">
        <title>Colletotrichum kahawae CIFC_Que2 genome sequencing and assembly.</title>
        <authorList>
            <person name="Baroncelli R."/>
        </authorList>
    </citation>
    <scope>NUCLEOTIDE SEQUENCE</scope>
    <source>
        <strain evidence="4">CIFC_Que2</strain>
    </source>
</reference>
<feature type="chain" id="PRO_5042287750" description="Extracellular membrane protein CFEM domain-containing protein" evidence="3">
    <location>
        <begin position="30"/>
        <end position="280"/>
    </location>
</feature>
<name>A0AAD9Y0X0_COLKA</name>
<keyword evidence="5" id="KW-1185">Reference proteome</keyword>
<keyword evidence="2" id="KW-0472">Membrane</keyword>
<sequence length="280" mass="28580">MVPRESPRTPSSGYLTMASLLLLAPLASAATTTGALARVSIFSEVAYSTARACAAGCLVYNGNYPCGVGGYQDLGVALQCGCQSINGCYCNTALASSATSYISSCVSKGCSKVENWSVDLTSMLDLYDSYCATANGQAANAPNAPATLTSEKTSFKTTATNGAGASSNGQATQTSRLDSSSTSSAEAQQPLAAADSGGLSRSDVVALAASLGVGIPSLLIAGLTLYFQIKKKRRNAAGESYPSPERSIAQVVTHHNASGALVYGSTLPSTHQAAHPKVWH</sequence>
<keyword evidence="3" id="KW-0732">Signal</keyword>
<feature type="compositionally biased region" description="Low complexity" evidence="1">
    <location>
        <begin position="172"/>
        <end position="184"/>
    </location>
</feature>
<dbReference type="EMBL" id="VYYT01000610">
    <property type="protein sequence ID" value="KAK2731094.1"/>
    <property type="molecule type" value="Genomic_DNA"/>
</dbReference>
<evidence type="ECO:0000313" key="4">
    <source>
        <dbReference type="EMBL" id="KAK2731094.1"/>
    </source>
</evidence>
<protein>
    <recommendedName>
        <fullName evidence="6">Extracellular membrane protein CFEM domain-containing protein</fullName>
    </recommendedName>
</protein>
<keyword evidence="2" id="KW-0812">Transmembrane</keyword>
<organism evidence="4 5">
    <name type="scientific">Colletotrichum kahawae</name>
    <name type="common">Coffee berry disease fungus</name>
    <dbReference type="NCBI Taxonomy" id="34407"/>
    <lineage>
        <taxon>Eukaryota</taxon>
        <taxon>Fungi</taxon>
        <taxon>Dikarya</taxon>
        <taxon>Ascomycota</taxon>
        <taxon>Pezizomycotina</taxon>
        <taxon>Sordariomycetes</taxon>
        <taxon>Hypocreomycetidae</taxon>
        <taxon>Glomerellales</taxon>
        <taxon>Glomerellaceae</taxon>
        <taxon>Colletotrichum</taxon>
        <taxon>Colletotrichum gloeosporioides species complex</taxon>
    </lineage>
</organism>
<evidence type="ECO:0008006" key="6">
    <source>
        <dbReference type="Google" id="ProtNLM"/>
    </source>
</evidence>
<feature type="signal peptide" evidence="3">
    <location>
        <begin position="1"/>
        <end position="29"/>
    </location>
</feature>